<organism evidence="3 4">
    <name type="scientific">Saccoglossus kowalevskii</name>
    <name type="common">Acorn worm</name>
    <dbReference type="NCBI Taxonomy" id="10224"/>
    <lineage>
        <taxon>Eukaryota</taxon>
        <taxon>Metazoa</taxon>
        <taxon>Hemichordata</taxon>
        <taxon>Enteropneusta</taxon>
        <taxon>Harrimaniidae</taxon>
        <taxon>Saccoglossus</taxon>
    </lineage>
</organism>
<sequence>MSRTPVTQQPRPTTGESLEMKWVSKLSRGYTPGGVPSGLGILADTDHLRVQQTLDTLGVGCNTNNTYTLSNKAKEKIFEAEEYTSCCSRFWCGPARRFDMAIKNEEGEKILHFVRPVRCDACFCCCCLEKIMIQTPMGDVLGYVKQKWTFCGATLNVLNSEEELYYTIKSPACPCRCYTDLFFPIEDDQGEEVGMIRKQWGGKKLYANMDHENYVIEFPEDADIKMKAIILGGAFLVVREMYTNLLNSSGLPTIQEWRPYESKKGITVY</sequence>
<accession>A0ABM0MVB9</accession>
<keyword evidence="2" id="KW-0106">Calcium</keyword>
<evidence type="ECO:0000313" key="4">
    <source>
        <dbReference type="RefSeq" id="XP_006823960.1"/>
    </source>
</evidence>
<evidence type="ECO:0000256" key="1">
    <source>
        <dbReference type="ARBA" id="ARBA00005350"/>
    </source>
</evidence>
<dbReference type="InterPro" id="IPR005552">
    <property type="entry name" value="Scramblase"/>
</dbReference>
<dbReference type="PANTHER" id="PTHR23248">
    <property type="entry name" value="PHOSPHOLIPID SCRAMBLASE-RELATED"/>
    <property type="match status" value="1"/>
</dbReference>
<reference evidence="4" key="1">
    <citation type="submission" date="2025-08" db="UniProtKB">
        <authorList>
            <consortium name="RefSeq"/>
        </authorList>
    </citation>
    <scope>IDENTIFICATION</scope>
    <source>
        <tissue evidence="4">Testes</tissue>
    </source>
</reference>
<keyword evidence="2" id="KW-0564">Palmitate</keyword>
<comment type="similarity">
    <text evidence="1 2">Belongs to the phospholipid scramblase family.</text>
</comment>
<evidence type="ECO:0000313" key="3">
    <source>
        <dbReference type="Proteomes" id="UP000694865"/>
    </source>
</evidence>
<gene>
    <name evidence="4" type="primary">LOC102809741</name>
</gene>
<proteinExistence type="inferred from homology"/>
<evidence type="ECO:0000256" key="2">
    <source>
        <dbReference type="RuleBase" id="RU363116"/>
    </source>
</evidence>
<dbReference type="Pfam" id="PF03803">
    <property type="entry name" value="Scramblase"/>
    <property type="match status" value="1"/>
</dbReference>
<comment type="function">
    <text evidence="2">May mediate accelerated ATP-independent bidirectional transbilayer migration of phospholipids upon binding calcium ions that results in a loss of phospholipid asymmetry in the plasma membrane.</text>
</comment>
<keyword evidence="2" id="KW-0449">Lipoprotein</keyword>
<dbReference type="PANTHER" id="PTHR23248:SF40">
    <property type="entry name" value="PHOSPHOLIPID SCRAMBLASE"/>
    <property type="match status" value="1"/>
</dbReference>
<dbReference type="Proteomes" id="UP000694865">
    <property type="component" value="Unplaced"/>
</dbReference>
<keyword evidence="3" id="KW-1185">Reference proteome</keyword>
<dbReference type="RefSeq" id="XP_006823960.1">
    <property type="nucleotide sequence ID" value="XM_006823897.1"/>
</dbReference>
<name>A0ABM0MVB9_SACKO</name>
<protein>
    <recommendedName>
        <fullName evidence="2">Phospholipid scramblase</fullName>
    </recommendedName>
</protein>
<comment type="cofactor">
    <cofactor evidence="2">
        <name>Ca(2+)</name>
        <dbReference type="ChEBI" id="CHEBI:29108"/>
    </cofactor>
</comment>
<dbReference type="GeneID" id="102809741"/>